<evidence type="ECO:0000256" key="3">
    <source>
        <dbReference type="ARBA" id="ARBA00022692"/>
    </source>
</evidence>
<keyword evidence="8" id="KW-1185">Reference proteome</keyword>
<dbReference type="EMBL" id="JJML01000042">
    <property type="protein sequence ID" value="KGF71973.1"/>
    <property type="molecule type" value="Genomic_DNA"/>
</dbReference>
<organism evidence="7 8">
    <name type="scientific">Neosynechococcus sphagnicola sy1</name>
    <dbReference type="NCBI Taxonomy" id="1497020"/>
    <lineage>
        <taxon>Bacteria</taxon>
        <taxon>Bacillati</taxon>
        <taxon>Cyanobacteriota</taxon>
        <taxon>Cyanophyceae</taxon>
        <taxon>Neosynechococcales</taxon>
        <taxon>Neosynechococcaceae</taxon>
        <taxon>Neosynechococcus</taxon>
    </lineage>
</organism>
<sequence>MTWRGSTTVRDRFFAGLPYLIPLLESLNFSLFIFMQVPLLQVIFLPLFPLLLIYNFSLGGMQIVPLALFIGLFVGVVRNPDMHHFLRFNTMQALLIAIVLYLCSLLLSLVGFMQPLVPLGFSVSASSLQGIQAPILLIIFFDTVFLGTLVAVAYSIVQCVRGLYAEIPFISEAAYEQTRY</sequence>
<dbReference type="STRING" id="1497020.DO97_13780"/>
<dbReference type="GO" id="GO:0016020">
    <property type="term" value="C:membrane"/>
    <property type="evidence" value="ECO:0007669"/>
    <property type="project" value="UniProtKB-SubCell"/>
</dbReference>
<dbReference type="RefSeq" id="WP_036535207.1">
    <property type="nucleotide sequence ID" value="NZ_JJML01000042.1"/>
</dbReference>
<keyword evidence="5 6" id="KW-0472">Membrane</keyword>
<dbReference type="Pfam" id="PF16166">
    <property type="entry name" value="TIC20"/>
    <property type="match status" value="1"/>
</dbReference>
<dbReference type="OrthoDB" id="558786at2"/>
<evidence type="ECO:0000256" key="5">
    <source>
        <dbReference type="ARBA" id="ARBA00023136"/>
    </source>
</evidence>
<keyword evidence="4 6" id="KW-1133">Transmembrane helix</keyword>
<dbReference type="PANTHER" id="PTHR33510">
    <property type="entry name" value="PROTEIN TIC 20-II, CHLOROPLASTIC"/>
    <property type="match status" value="1"/>
</dbReference>
<evidence type="ECO:0000256" key="2">
    <source>
        <dbReference type="ARBA" id="ARBA00009596"/>
    </source>
</evidence>
<evidence type="ECO:0000313" key="8">
    <source>
        <dbReference type="Proteomes" id="UP000030170"/>
    </source>
</evidence>
<evidence type="ECO:0000256" key="1">
    <source>
        <dbReference type="ARBA" id="ARBA00004141"/>
    </source>
</evidence>
<feature type="transmembrane region" description="Helical" evidence="6">
    <location>
        <begin position="94"/>
        <end position="113"/>
    </location>
</feature>
<accession>A0A098TMA7</accession>
<feature type="transmembrane region" description="Helical" evidence="6">
    <location>
        <begin position="47"/>
        <end position="74"/>
    </location>
</feature>
<feature type="transmembrane region" description="Helical" evidence="6">
    <location>
        <begin position="133"/>
        <end position="157"/>
    </location>
</feature>
<dbReference type="AlphaFoldDB" id="A0A098TMA7"/>
<name>A0A098TMA7_9CYAN</name>
<comment type="subcellular location">
    <subcellularLocation>
        <location evidence="1">Membrane</location>
        <topology evidence="1">Multi-pass membrane protein</topology>
    </subcellularLocation>
</comment>
<dbReference type="PANTHER" id="PTHR33510:SF5">
    <property type="entry name" value="PROTEIN TIC 20-II, CHLOROPLASTIC"/>
    <property type="match status" value="1"/>
</dbReference>
<evidence type="ECO:0000256" key="4">
    <source>
        <dbReference type="ARBA" id="ARBA00022989"/>
    </source>
</evidence>
<dbReference type="InterPro" id="IPR005691">
    <property type="entry name" value="Tic20"/>
</dbReference>
<dbReference type="Proteomes" id="UP000030170">
    <property type="component" value="Unassembled WGS sequence"/>
</dbReference>
<keyword evidence="3 6" id="KW-0812">Transmembrane</keyword>
<reference evidence="7 8" key="1">
    <citation type="journal article" date="2014" name="Mol. Ecol.">
        <title>Evolution of Synechococcus.</title>
        <authorList>
            <person name="Dvorak P."/>
            <person name="Casamatta D."/>
            <person name="Hasler P."/>
            <person name="Poulickova A."/>
            <person name="Ondrej V."/>
            <person name="Sanges R."/>
        </authorList>
    </citation>
    <scope>NUCLEOTIDE SEQUENCE [LARGE SCALE GENOMIC DNA]</scope>
    <source>
        <strain evidence="7 8">CAUP A 1101</strain>
    </source>
</reference>
<feature type="transmembrane region" description="Helical" evidence="6">
    <location>
        <begin position="12"/>
        <end position="35"/>
    </location>
</feature>
<protein>
    <submittedName>
        <fullName evidence="7">Uncharacterized protein</fullName>
    </submittedName>
</protein>
<comment type="caution">
    <text evidence="7">The sequence shown here is derived from an EMBL/GenBank/DDBJ whole genome shotgun (WGS) entry which is preliminary data.</text>
</comment>
<proteinExistence type="inferred from homology"/>
<comment type="similarity">
    <text evidence="2">Belongs to the Tic20 family.</text>
</comment>
<evidence type="ECO:0000256" key="6">
    <source>
        <dbReference type="SAM" id="Phobius"/>
    </source>
</evidence>
<gene>
    <name evidence="7" type="ORF">DO97_13780</name>
</gene>
<evidence type="ECO:0000313" key="7">
    <source>
        <dbReference type="EMBL" id="KGF71973.1"/>
    </source>
</evidence>